<dbReference type="InterPro" id="IPR050283">
    <property type="entry name" value="E-box_TF_Regulators"/>
</dbReference>
<dbReference type="PROSITE" id="PS50888">
    <property type="entry name" value="BHLH"/>
    <property type="match status" value="1"/>
</dbReference>
<keyword evidence="3" id="KW-1185">Reference proteome</keyword>
<evidence type="ECO:0000259" key="1">
    <source>
        <dbReference type="PROSITE" id="PS50888"/>
    </source>
</evidence>
<organism evidence="2 3">
    <name type="scientific">Huso huso</name>
    <name type="common">Beluga</name>
    <name type="synonym">Acipenser huso</name>
    <dbReference type="NCBI Taxonomy" id="61971"/>
    <lineage>
        <taxon>Eukaryota</taxon>
        <taxon>Metazoa</taxon>
        <taxon>Chordata</taxon>
        <taxon>Craniata</taxon>
        <taxon>Vertebrata</taxon>
        <taxon>Euteleostomi</taxon>
        <taxon>Actinopterygii</taxon>
        <taxon>Chondrostei</taxon>
        <taxon>Acipenseriformes</taxon>
        <taxon>Acipenseridae</taxon>
        <taxon>Huso</taxon>
    </lineage>
</organism>
<evidence type="ECO:0000313" key="2">
    <source>
        <dbReference type="EMBL" id="KAK6468498.1"/>
    </source>
</evidence>
<dbReference type="InterPro" id="IPR036638">
    <property type="entry name" value="HLH_DNA-bd_sf"/>
</dbReference>
<proteinExistence type="predicted"/>
<gene>
    <name evidence="2" type="ORF">HHUSO_G33715</name>
</gene>
<dbReference type="SMART" id="SM00353">
    <property type="entry name" value="HLH"/>
    <property type="match status" value="1"/>
</dbReference>
<dbReference type="Proteomes" id="UP001369086">
    <property type="component" value="Unassembled WGS sequence"/>
</dbReference>
<reference evidence="2 3" key="1">
    <citation type="submission" date="2021-05" db="EMBL/GenBank/DDBJ databases">
        <authorList>
            <person name="Zahm M."/>
            <person name="Klopp C."/>
            <person name="Cabau C."/>
            <person name="Kuhl H."/>
            <person name="Suciu R."/>
            <person name="Ciorpac M."/>
            <person name="Holostenco D."/>
            <person name="Gessner J."/>
            <person name="Wuertz S."/>
            <person name="Hohne C."/>
            <person name="Stock M."/>
            <person name="Gislard M."/>
            <person name="Lluch J."/>
            <person name="Milhes M."/>
            <person name="Lampietro C."/>
            <person name="Lopez Roques C."/>
            <person name="Donnadieu C."/>
            <person name="Du K."/>
            <person name="Schartl M."/>
            <person name="Guiguen Y."/>
        </authorList>
    </citation>
    <scope>NUCLEOTIDE SEQUENCE [LARGE SCALE GENOMIC DNA]</scope>
    <source>
        <strain evidence="2">Hh-F2</strain>
        <tissue evidence="2">Blood</tissue>
    </source>
</reference>
<dbReference type="Gene3D" id="4.10.280.10">
    <property type="entry name" value="Helix-loop-helix DNA-binding domain"/>
    <property type="match status" value="1"/>
</dbReference>
<accession>A0ABR0Y7Q3</accession>
<dbReference type="PANTHER" id="PTHR23349">
    <property type="entry name" value="BASIC HELIX-LOOP-HELIX TRANSCRIPTION FACTOR, TWIST"/>
    <property type="match status" value="1"/>
</dbReference>
<sequence length="217" mass="23693">MAVGRLPPASILCTPEAELMQDVLSDTCGGGVVPFPATVTKLKRGPAGEYRSTEDWRDIVKRRHLANAKERQRIRNLNSGFSTLKTIVPLIPRDRKPSKVDTLKAATEYIRLLHSVLDQSGGSEQLESGVPTERRDAVTCAVPGSSLPHPKLGSVFIRAPGPLTELEGHALLLRNCALPTYIIQIQPDRSLVTPLRADLVVIFIQSSCDAESRICKP</sequence>
<evidence type="ECO:0000313" key="3">
    <source>
        <dbReference type="Proteomes" id="UP001369086"/>
    </source>
</evidence>
<dbReference type="Pfam" id="PF00010">
    <property type="entry name" value="HLH"/>
    <property type="match status" value="1"/>
</dbReference>
<dbReference type="EMBL" id="JAHFZB010000044">
    <property type="protein sequence ID" value="KAK6468498.1"/>
    <property type="molecule type" value="Genomic_DNA"/>
</dbReference>
<dbReference type="InterPro" id="IPR011598">
    <property type="entry name" value="bHLH_dom"/>
</dbReference>
<name>A0ABR0Y7Q3_HUSHU</name>
<dbReference type="SUPFAM" id="SSF47459">
    <property type="entry name" value="HLH, helix-loop-helix DNA-binding domain"/>
    <property type="match status" value="1"/>
</dbReference>
<dbReference type="PANTHER" id="PTHR23349:SF57">
    <property type="entry name" value="FACTOR IN THE GERMLINE ALPHA"/>
    <property type="match status" value="1"/>
</dbReference>
<protein>
    <submittedName>
        <fullName evidence="2">Factor in the germline alpha-like</fullName>
    </submittedName>
</protein>
<dbReference type="CDD" id="cd11422">
    <property type="entry name" value="bHLH_TS_FIGLA"/>
    <property type="match status" value="1"/>
</dbReference>
<comment type="caution">
    <text evidence="2">The sequence shown here is derived from an EMBL/GenBank/DDBJ whole genome shotgun (WGS) entry which is preliminary data.</text>
</comment>
<feature type="domain" description="BHLH" evidence="1">
    <location>
        <begin position="61"/>
        <end position="113"/>
    </location>
</feature>